<dbReference type="CDD" id="cd07043">
    <property type="entry name" value="STAS_anti-anti-sigma_factors"/>
    <property type="match status" value="1"/>
</dbReference>
<dbReference type="AlphaFoldDB" id="A0A0C2G1C5"/>
<dbReference type="EMBL" id="JROO01000042">
    <property type="protein sequence ID" value="KIH97118.1"/>
    <property type="molecule type" value="Genomic_DNA"/>
</dbReference>
<evidence type="ECO:0000313" key="4">
    <source>
        <dbReference type="EMBL" id="KIH97118.1"/>
    </source>
</evidence>
<dbReference type="PANTHER" id="PTHR33495:SF2">
    <property type="entry name" value="ANTI-SIGMA FACTOR ANTAGONIST TM_1081-RELATED"/>
    <property type="match status" value="1"/>
</dbReference>
<dbReference type="PROSITE" id="PS50801">
    <property type="entry name" value="STAS"/>
    <property type="match status" value="1"/>
</dbReference>
<keyword evidence="5" id="KW-1185">Reference proteome</keyword>
<gene>
    <name evidence="4" type="ORF">LP52_20560</name>
</gene>
<proteinExistence type="inferred from homology"/>
<accession>A0A0C2G1C5</accession>
<dbReference type="OrthoDB" id="3577449at2"/>
<feature type="domain" description="STAS" evidence="3">
    <location>
        <begin position="4"/>
        <end position="113"/>
    </location>
</feature>
<dbReference type="SUPFAM" id="SSF52091">
    <property type="entry name" value="SpoIIaa-like"/>
    <property type="match status" value="1"/>
</dbReference>
<reference evidence="5" key="1">
    <citation type="journal article" date="2015" name="Chem. Biol.">
        <title>Structure, bioactivity, and resistance mechanism of streptomonomicin, an unusual lasso Peptide from an understudied halophilic actinomycete.</title>
        <authorList>
            <person name="Metelev M."/>
            <person name="Tietz J.I."/>
            <person name="Melby J.O."/>
            <person name="Blair P.M."/>
            <person name="Zhu L."/>
            <person name="Livnat I."/>
            <person name="Severinov K."/>
            <person name="Mitchell D.A."/>
        </authorList>
    </citation>
    <scope>NUCLEOTIDE SEQUENCE [LARGE SCALE GENOMIC DNA]</scope>
    <source>
        <strain evidence="5">YIM 90003</strain>
    </source>
</reference>
<sequence length="123" mass="13249">MQRLGLSTRVENHSVIVSVEGDLDIATADDLHEHVLSAIDKHGPWLILDLTGLEFMDSSGLNVVINAYRAVKEHGGSLALAAPNERVTKVVRLVGLHRQVPVHNSVSAAVNAMELLESKQQAG</sequence>
<dbReference type="InterPro" id="IPR036513">
    <property type="entry name" value="STAS_dom_sf"/>
</dbReference>
<dbReference type="InterPro" id="IPR003658">
    <property type="entry name" value="Anti-sigma_ant"/>
</dbReference>
<dbReference type="STRING" id="183763.LP52_20560"/>
<dbReference type="NCBIfam" id="TIGR00377">
    <property type="entry name" value="ant_ant_sig"/>
    <property type="match status" value="1"/>
</dbReference>
<organism evidence="4 5">
    <name type="scientific">Streptomonospora alba</name>
    <dbReference type="NCBI Taxonomy" id="183763"/>
    <lineage>
        <taxon>Bacteria</taxon>
        <taxon>Bacillati</taxon>
        <taxon>Actinomycetota</taxon>
        <taxon>Actinomycetes</taxon>
        <taxon>Streptosporangiales</taxon>
        <taxon>Nocardiopsidaceae</taxon>
        <taxon>Streptomonospora</taxon>
    </lineage>
</organism>
<comment type="similarity">
    <text evidence="1 2">Belongs to the anti-sigma-factor antagonist family.</text>
</comment>
<evidence type="ECO:0000256" key="2">
    <source>
        <dbReference type="RuleBase" id="RU003749"/>
    </source>
</evidence>
<dbReference type="RefSeq" id="WP_040275996.1">
    <property type="nucleotide sequence ID" value="NZ_JROO01000042.1"/>
</dbReference>
<evidence type="ECO:0000256" key="1">
    <source>
        <dbReference type="ARBA" id="ARBA00009013"/>
    </source>
</evidence>
<dbReference type="PANTHER" id="PTHR33495">
    <property type="entry name" value="ANTI-SIGMA FACTOR ANTAGONIST TM_1081-RELATED-RELATED"/>
    <property type="match status" value="1"/>
</dbReference>
<name>A0A0C2G1C5_9ACTN</name>
<evidence type="ECO:0000259" key="3">
    <source>
        <dbReference type="PROSITE" id="PS50801"/>
    </source>
</evidence>
<evidence type="ECO:0000313" key="5">
    <source>
        <dbReference type="Proteomes" id="UP000031675"/>
    </source>
</evidence>
<dbReference type="Gene3D" id="3.30.750.24">
    <property type="entry name" value="STAS domain"/>
    <property type="match status" value="1"/>
</dbReference>
<dbReference type="InterPro" id="IPR002645">
    <property type="entry name" value="STAS_dom"/>
</dbReference>
<dbReference type="Proteomes" id="UP000031675">
    <property type="component" value="Unassembled WGS sequence"/>
</dbReference>
<comment type="caution">
    <text evidence="4">The sequence shown here is derived from an EMBL/GenBank/DDBJ whole genome shotgun (WGS) entry which is preliminary data.</text>
</comment>
<protein>
    <recommendedName>
        <fullName evidence="2">Anti-sigma factor antagonist</fullName>
    </recommendedName>
</protein>
<dbReference type="Pfam" id="PF01740">
    <property type="entry name" value="STAS"/>
    <property type="match status" value="1"/>
</dbReference>
<dbReference type="GO" id="GO:0043856">
    <property type="term" value="F:anti-sigma factor antagonist activity"/>
    <property type="evidence" value="ECO:0007669"/>
    <property type="project" value="InterPro"/>
</dbReference>